<dbReference type="RefSeq" id="YP_010670759.1">
    <property type="nucleotide sequence ID" value="NC_070965.1"/>
</dbReference>
<keyword evidence="2" id="KW-1185">Reference proteome</keyword>
<dbReference type="Proteomes" id="UP000501900">
    <property type="component" value="Genome"/>
</dbReference>
<accession>A0A6H2HSQ4</accession>
<protein>
    <submittedName>
        <fullName evidence="1">Uncharacterized protein</fullName>
    </submittedName>
</protein>
<evidence type="ECO:0000313" key="2">
    <source>
        <dbReference type="Proteomes" id="UP000501900"/>
    </source>
</evidence>
<dbReference type="KEGG" id="vg:77946969"/>
<sequence length="49" mass="5861">MSLNKVNKGFSLMLPRQEPEEVKTKRCSHELKLKLFGYEFRLTLDFTRT</sequence>
<reference evidence="1 2" key="1">
    <citation type="submission" date="2020-03" db="EMBL/GenBank/DDBJ databases">
        <title>The Isolation and Genome Sequence of a Novel Cyanophage S-H34 from the Huanghai Sea, China.</title>
        <authorList>
            <person name="Jiang T."/>
        </authorList>
    </citation>
    <scope>NUCLEOTIDE SEQUENCE [LARGE SCALE GENOMIC DNA]</scope>
</reference>
<proteinExistence type="predicted"/>
<name>A0A6H2HSQ4_9CAUD</name>
<organism evidence="1 2">
    <name type="scientific">Synechococcus phage S-H34</name>
    <dbReference type="NCBI Taxonomy" id="2718942"/>
    <lineage>
        <taxon>Viruses</taxon>
        <taxon>Duplodnaviria</taxon>
        <taxon>Heunggongvirae</taxon>
        <taxon>Uroviricota</taxon>
        <taxon>Caudoviricetes</taxon>
        <taxon>Pantevenvirales</taxon>
        <taxon>Kyanoviridae</taxon>
        <taxon>Makaravirus</taxon>
        <taxon>Makaravirus thirtyfour</taxon>
    </lineage>
</organism>
<dbReference type="GeneID" id="77946969"/>
<dbReference type="EMBL" id="MT162467">
    <property type="protein sequence ID" value="QJC69104.1"/>
    <property type="molecule type" value="Genomic_DNA"/>
</dbReference>
<evidence type="ECO:0000313" key="1">
    <source>
        <dbReference type="EMBL" id="QJC69104.1"/>
    </source>
</evidence>